<dbReference type="PANTHER" id="PTHR47074:SF79">
    <property type="entry name" value="PUTATIVE-RELATED"/>
    <property type="match status" value="1"/>
</dbReference>
<dbReference type="InterPro" id="IPR044730">
    <property type="entry name" value="RNase_H-like_dom_plant"/>
</dbReference>
<evidence type="ECO:0000313" key="3">
    <source>
        <dbReference type="Proteomes" id="UP000238479"/>
    </source>
</evidence>
<gene>
    <name evidence="2" type="ORF">RchiOBHm_Chr2g0109541</name>
</gene>
<dbReference type="GO" id="GO:0004523">
    <property type="term" value="F:RNA-DNA hybrid ribonuclease activity"/>
    <property type="evidence" value="ECO:0007669"/>
    <property type="project" value="InterPro"/>
</dbReference>
<feature type="domain" description="RNase H type-1" evidence="1">
    <location>
        <begin position="3"/>
        <end position="116"/>
    </location>
</feature>
<dbReference type="CDD" id="cd06222">
    <property type="entry name" value="RNase_H_like"/>
    <property type="match status" value="1"/>
</dbReference>
<accession>A0A2P6RPH2</accession>
<organism evidence="2 3">
    <name type="scientific">Rosa chinensis</name>
    <name type="common">China rose</name>
    <dbReference type="NCBI Taxonomy" id="74649"/>
    <lineage>
        <taxon>Eukaryota</taxon>
        <taxon>Viridiplantae</taxon>
        <taxon>Streptophyta</taxon>
        <taxon>Embryophyta</taxon>
        <taxon>Tracheophyta</taxon>
        <taxon>Spermatophyta</taxon>
        <taxon>Magnoliopsida</taxon>
        <taxon>eudicotyledons</taxon>
        <taxon>Gunneridae</taxon>
        <taxon>Pentapetalae</taxon>
        <taxon>rosids</taxon>
        <taxon>fabids</taxon>
        <taxon>Rosales</taxon>
        <taxon>Rosaceae</taxon>
        <taxon>Rosoideae</taxon>
        <taxon>Rosoideae incertae sedis</taxon>
        <taxon>Rosa</taxon>
    </lineage>
</organism>
<evidence type="ECO:0000259" key="1">
    <source>
        <dbReference type="Pfam" id="PF13456"/>
    </source>
</evidence>
<dbReference type="InterPro" id="IPR036397">
    <property type="entry name" value="RNaseH_sf"/>
</dbReference>
<proteinExistence type="predicted"/>
<keyword evidence="3" id="KW-1185">Reference proteome</keyword>
<evidence type="ECO:0000313" key="2">
    <source>
        <dbReference type="EMBL" id="PRQ48336.1"/>
    </source>
</evidence>
<dbReference type="InterPro" id="IPR012337">
    <property type="entry name" value="RNaseH-like_sf"/>
</dbReference>
<dbReference type="InterPro" id="IPR002156">
    <property type="entry name" value="RNaseH_domain"/>
</dbReference>
<dbReference type="GO" id="GO:0003676">
    <property type="term" value="F:nucleic acid binding"/>
    <property type="evidence" value="ECO:0007669"/>
    <property type="project" value="InterPro"/>
</dbReference>
<dbReference type="Gene3D" id="3.30.420.10">
    <property type="entry name" value="Ribonuclease H-like superfamily/Ribonuclease H"/>
    <property type="match status" value="1"/>
</dbReference>
<comment type="caution">
    <text evidence="2">The sequence shown here is derived from an EMBL/GenBank/DDBJ whole genome shotgun (WGS) entry which is preliminary data.</text>
</comment>
<name>A0A2P6RPH2_ROSCH</name>
<dbReference type="Pfam" id="PF13456">
    <property type="entry name" value="RVT_3"/>
    <property type="match status" value="1"/>
</dbReference>
<reference evidence="2 3" key="1">
    <citation type="journal article" date="2018" name="Nat. Genet.">
        <title>The Rosa genome provides new insights in the design of modern roses.</title>
        <authorList>
            <person name="Bendahmane M."/>
        </authorList>
    </citation>
    <scope>NUCLEOTIDE SEQUENCE [LARGE SCALE GENOMIC DNA]</scope>
    <source>
        <strain evidence="3">cv. Old Blush</strain>
    </source>
</reference>
<dbReference type="SUPFAM" id="SSF53098">
    <property type="entry name" value="Ribonuclease H-like"/>
    <property type="match status" value="1"/>
</dbReference>
<dbReference type="PANTHER" id="PTHR47074">
    <property type="entry name" value="BNAC02G40300D PROTEIN"/>
    <property type="match status" value="1"/>
</dbReference>
<protein>
    <submittedName>
        <fullName evidence="2">Putative ribonuclease H-like domain-containing protein</fullName>
    </submittedName>
</protein>
<dbReference type="Proteomes" id="UP000238479">
    <property type="component" value="Chromosome 2"/>
</dbReference>
<dbReference type="AlphaFoldDB" id="A0A2P6RPH2"/>
<dbReference type="OMA" id="SCEFQHV"/>
<dbReference type="Gramene" id="PRQ48336">
    <property type="protein sequence ID" value="PRQ48336"/>
    <property type="gene ID" value="RchiOBHm_Chr2g0109541"/>
</dbReference>
<sequence length="143" mass="14910">MTTRSGGLGVVIRDSNGTVVAGACGTCTDVASPVVVEALACRLACKVVVDNDLGPVMFKTDCLQVVQAICAEGEDTSVFGRIIDDISSLLSSLAGSFFSHVYRESNKLAHKVAKYALLSSAQVSWSGHVPPGLDGLFSTLCTR</sequence>
<dbReference type="InterPro" id="IPR052929">
    <property type="entry name" value="RNase_H-like_EbsB-rel"/>
</dbReference>
<dbReference type="EMBL" id="PDCK01000040">
    <property type="protein sequence ID" value="PRQ48336.1"/>
    <property type="molecule type" value="Genomic_DNA"/>
</dbReference>